<evidence type="ECO:0000313" key="1">
    <source>
        <dbReference type="EMBL" id="PCC37564.1"/>
    </source>
</evidence>
<protein>
    <recommendedName>
        <fullName evidence="3">Stress-response A/B barrel domain-containing protein</fullName>
    </recommendedName>
</protein>
<evidence type="ECO:0008006" key="3">
    <source>
        <dbReference type="Google" id="ProtNLM"/>
    </source>
</evidence>
<evidence type="ECO:0000313" key="2">
    <source>
        <dbReference type="Proteomes" id="UP000218598"/>
    </source>
</evidence>
<sequence>MFIHTMLVSFTNPIADALLDQFLSDIETVMKDTGVVRDFSAYHHVPVQGEEAIPAFIATAMLKFTVEAQEDLATFFAAPGATDVIHKWKATHPYQVGWVNYEAHE</sequence>
<dbReference type="OrthoDB" id="4762525at2"/>
<keyword evidence="2" id="KW-1185">Reference proteome</keyword>
<dbReference type="RefSeq" id="WP_096198042.1">
    <property type="nucleotide sequence ID" value="NZ_BAAAIQ010000014.1"/>
</dbReference>
<accession>A0A2A3YE42</accession>
<comment type="caution">
    <text evidence="1">The sequence shown here is derived from an EMBL/GenBank/DDBJ whole genome shotgun (WGS) entry which is preliminary data.</text>
</comment>
<name>A0A2A3YE42_9MICO</name>
<proteinExistence type="predicted"/>
<dbReference type="Proteomes" id="UP000218598">
    <property type="component" value="Unassembled WGS sequence"/>
</dbReference>
<gene>
    <name evidence="1" type="ORF">CIK66_18670</name>
</gene>
<reference evidence="1 2" key="1">
    <citation type="journal article" date="2017" name="Elife">
        <title>Extensive horizontal gene transfer in cheese-associated bacteria.</title>
        <authorList>
            <person name="Bonham K.S."/>
            <person name="Wolfe B.E."/>
            <person name="Dutton R.J."/>
        </authorList>
    </citation>
    <scope>NUCLEOTIDE SEQUENCE [LARGE SCALE GENOMIC DNA]</scope>
    <source>
        <strain evidence="1 2">341_9</strain>
    </source>
</reference>
<dbReference type="EMBL" id="NRGR01000067">
    <property type="protein sequence ID" value="PCC37564.1"/>
    <property type="molecule type" value="Genomic_DNA"/>
</dbReference>
<organism evidence="1 2">
    <name type="scientific">Brachybacterium alimentarium</name>
    <dbReference type="NCBI Taxonomy" id="47845"/>
    <lineage>
        <taxon>Bacteria</taxon>
        <taxon>Bacillati</taxon>
        <taxon>Actinomycetota</taxon>
        <taxon>Actinomycetes</taxon>
        <taxon>Micrococcales</taxon>
        <taxon>Dermabacteraceae</taxon>
        <taxon>Brachybacterium</taxon>
    </lineage>
</organism>
<dbReference type="AlphaFoldDB" id="A0A2A3YE42"/>